<organism evidence="1 2">
    <name type="scientific">Symbiobacterium thermophilum (strain DSM 24528 / JCM 14929 / IAM 14863 / T)</name>
    <dbReference type="NCBI Taxonomy" id="292459"/>
    <lineage>
        <taxon>Bacteria</taxon>
        <taxon>Bacillati</taxon>
        <taxon>Bacillota</taxon>
        <taxon>Clostridia</taxon>
        <taxon>Eubacteriales</taxon>
        <taxon>Symbiobacteriaceae</taxon>
        <taxon>Symbiobacterium</taxon>
    </lineage>
</organism>
<dbReference type="HOGENOM" id="CLU_2994983_0_0_9"/>
<reference evidence="1 2" key="1">
    <citation type="journal article" date="2004" name="Nucleic Acids Res.">
        <title>Genome sequence of Symbiobacterium thermophilum, an uncultivable bacterium that depends on microbial commensalism.</title>
        <authorList>
            <person name="Ueda K."/>
            <person name="Yamashita A."/>
            <person name="Ishikawa J."/>
            <person name="Shimada M."/>
            <person name="Watsuji T."/>
            <person name="Morimura K."/>
            <person name="Ikeda H."/>
            <person name="Hattori M."/>
            <person name="Beppu T."/>
        </authorList>
    </citation>
    <scope>NUCLEOTIDE SEQUENCE [LARGE SCALE GENOMIC DNA]</scope>
    <source>
        <strain evidence="2">T / IAM 14863</strain>
    </source>
</reference>
<name>Q67RA2_SYMTH</name>
<dbReference type="KEGG" id="sth:STH806"/>
<keyword evidence="2" id="KW-1185">Reference proteome</keyword>
<dbReference type="EMBL" id="AP006840">
    <property type="protein sequence ID" value="BAD39791.1"/>
    <property type="molecule type" value="Genomic_DNA"/>
</dbReference>
<evidence type="ECO:0000313" key="1">
    <source>
        <dbReference type="EMBL" id="BAD39791.1"/>
    </source>
</evidence>
<sequence length="57" mass="6510">MTEQPWIASFVVRLTGPPLRVLVRHVQSGQEMRCLRLEEALAFMEHCLQLSGKTEGE</sequence>
<dbReference type="RefSeq" id="WP_011194939.1">
    <property type="nucleotide sequence ID" value="NC_006177.1"/>
</dbReference>
<evidence type="ECO:0000313" key="2">
    <source>
        <dbReference type="Proteomes" id="UP000000417"/>
    </source>
</evidence>
<accession>Q67RA2</accession>
<dbReference type="Proteomes" id="UP000000417">
    <property type="component" value="Chromosome"/>
</dbReference>
<dbReference type="AlphaFoldDB" id="Q67RA2"/>
<protein>
    <submittedName>
        <fullName evidence="1">Uncharacterized protein</fullName>
    </submittedName>
</protein>
<proteinExistence type="predicted"/>
<dbReference type="STRING" id="292459.STH806"/>
<gene>
    <name evidence="1" type="ordered locus">STH806</name>
</gene>
<dbReference type="OrthoDB" id="2934161at2"/>